<keyword evidence="6" id="KW-0067">ATP-binding</keyword>
<evidence type="ECO:0000256" key="7">
    <source>
        <dbReference type="ARBA" id="ARBA00048819"/>
    </source>
</evidence>
<dbReference type="InterPro" id="IPR006334">
    <property type="entry name" value="Glut_cys_ligase"/>
</dbReference>
<keyword evidence="5" id="KW-0547">Nucleotide-binding</keyword>
<sequence>MFDSVGKAIFDQELVSRSSDFTMGIEVEMHRIDENGRLSKEPYPNNLGDQAENQFIKNDFVQTQSEVITPPIAHSVSAMNYLLALNNTLRNALQPTELLWPLSMPPVLPKDKTNISIAATEPKKKKYLEAVAKRYGFTNGLPSGVHINLSIDQRIFDIVYPEVADRFKNRTEVVNAIYVKVAQQFMRYRWLLIYLFGASPIAEANYFSADKAQPEHPVRSLRSSHYGFYYEFVGDYTSVAKYVQVITDAVASDRLLSESEYHGSVRLKGTGKLADVPKKGVDYLELRMLDLDPTTSVGIRTETVRFIRILMSYFMMSPGIATGQVNKVMKKSAEMLETVALEIPNEPTVYQAQAQEFLDQLQLFGDQVQWGPEYQEVMDVMRDRLDNPEHTPAANLVGQMHNGSLTEYALKMAQRYQKRALRNIEPFNGFKQKPTLDESELRRDLFKGNWEPRN</sequence>
<dbReference type="PANTHER" id="PTHR38761">
    <property type="entry name" value="GLUTAMATE--CYSTEINE LIGASE"/>
    <property type="match status" value="1"/>
</dbReference>
<dbReference type="GeneID" id="42981439"/>
<dbReference type="AlphaFoldDB" id="A0A192H1B3"/>
<feature type="domain" description="Glutamate--cysteine ligase" evidence="10">
    <location>
        <begin position="18"/>
        <end position="251"/>
    </location>
</feature>
<comment type="similarity">
    <text evidence="8">Belongs to the glutamate--cysteine ligase type 1 family.</text>
</comment>
<comment type="pathway">
    <text evidence="1 9">Sulfur metabolism; glutathione biosynthesis; glutathione from L-cysteine and L-glutamate: step 1/2.</text>
</comment>
<evidence type="ECO:0000256" key="2">
    <source>
        <dbReference type="ARBA" id="ARBA00012220"/>
    </source>
</evidence>
<name>A0A192H1B3_9LACO</name>
<dbReference type="Gene3D" id="3.30.590.20">
    <property type="match status" value="1"/>
</dbReference>
<dbReference type="GO" id="GO:0046872">
    <property type="term" value="F:metal ion binding"/>
    <property type="evidence" value="ECO:0007669"/>
    <property type="project" value="TreeGrafter"/>
</dbReference>
<evidence type="ECO:0000256" key="9">
    <source>
        <dbReference type="RuleBase" id="RU004391"/>
    </source>
</evidence>
<evidence type="ECO:0000256" key="5">
    <source>
        <dbReference type="ARBA" id="ARBA00022741"/>
    </source>
</evidence>
<accession>A0A192H1B3</accession>
<keyword evidence="12" id="KW-1185">Reference proteome</keyword>
<dbReference type="GO" id="GO:0006750">
    <property type="term" value="P:glutathione biosynthetic process"/>
    <property type="evidence" value="ECO:0007669"/>
    <property type="project" value="UniProtKB-UniPathway"/>
</dbReference>
<dbReference type="GO" id="GO:0005524">
    <property type="term" value="F:ATP binding"/>
    <property type="evidence" value="ECO:0007669"/>
    <property type="project" value="UniProtKB-KW"/>
</dbReference>
<dbReference type="PANTHER" id="PTHR38761:SF1">
    <property type="entry name" value="GLUTAMATE--CYSTEINE LIGASE"/>
    <property type="match status" value="1"/>
</dbReference>
<evidence type="ECO:0000259" key="10">
    <source>
        <dbReference type="Pfam" id="PF04262"/>
    </source>
</evidence>
<proteinExistence type="inferred from homology"/>
<dbReference type="InterPro" id="IPR007370">
    <property type="entry name" value="Glu_cys_ligase"/>
</dbReference>
<protein>
    <recommendedName>
        <fullName evidence="2 9">Glutamate--cysteine ligase</fullName>
        <ecNumber evidence="2 9">6.3.2.2</ecNumber>
    </recommendedName>
</protein>
<evidence type="ECO:0000256" key="1">
    <source>
        <dbReference type="ARBA" id="ARBA00005006"/>
    </source>
</evidence>
<dbReference type="RefSeq" id="WP_068225790.1">
    <property type="nucleotide sequence ID" value="NZ_CP014623.1"/>
</dbReference>
<organism evidence="11 12">
    <name type="scientific">Loigolactobacillus backii</name>
    <dbReference type="NCBI Taxonomy" id="375175"/>
    <lineage>
        <taxon>Bacteria</taxon>
        <taxon>Bacillati</taxon>
        <taxon>Bacillota</taxon>
        <taxon>Bacilli</taxon>
        <taxon>Lactobacillales</taxon>
        <taxon>Lactobacillaceae</taxon>
        <taxon>Loigolactobacillus</taxon>
    </lineage>
</organism>
<dbReference type="EC" id="6.3.2.2" evidence="2 9"/>
<dbReference type="OrthoDB" id="9803907at2"/>
<dbReference type="STRING" id="375175.AYR53_04185"/>
<reference evidence="11 12" key="1">
    <citation type="submission" date="2016-03" db="EMBL/GenBank/DDBJ databases">
        <title>Pediococcus and Lactobacillus from brewery environment - whole genome sequencing and assembly.</title>
        <authorList>
            <person name="Behr J."/>
            <person name="Geissler A.J."/>
            <person name="Vogel R.F."/>
        </authorList>
    </citation>
    <scope>NUCLEOTIDE SEQUENCE [LARGE SCALE GENOMIC DNA]</scope>
    <source>
        <strain evidence="11 12">TMW 1.1989</strain>
    </source>
</reference>
<dbReference type="Proteomes" id="UP000078582">
    <property type="component" value="Chromosome"/>
</dbReference>
<dbReference type="UniPathway" id="UPA00142">
    <property type="reaction ID" value="UER00209"/>
</dbReference>
<keyword evidence="3 8" id="KW-0436">Ligase</keyword>
<evidence type="ECO:0000313" key="12">
    <source>
        <dbReference type="Proteomes" id="UP000078582"/>
    </source>
</evidence>
<evidence type="ECO:0000256" key="8">
    <source>
        <dbReference type="RuleBase" id="RU003544"/>
    </source>
</evidence>
<gene>
    <name evidence="11" type="ORF">AYR53_04185</name>
</gene>
<dbReference type="Pfam" id="PF04262">
    <property type="entry name" value="Glu_cys_ligase"/>
    <property type="match status" value="2"/>
</dbReference>
<keyword evidence="4 8" id="KW-0317">Glutathione biosynthesis</keyword>
<feature type="domain" description="Glutamate--cysteine ligase" evidence="10">
    <location>
        <begin position="255"/>
        <end position="320"/>
    </location>
</feature>
<dbReference type="InterPro" id="IPR014746">
    <property type="entry name" value="Gln_synth/guanido_kin_cat_dom"/>
</dbReference>
<evidence type="ECO:0000313" key="11">
    <source>
        <dbReference type="EMBL" id="ANK62032.1"/>
    </source>
</evidence>
<evidence type="ECO:0000256" key="3">
    <source>
        <dbReference type="ARBA" id="ARBA00022598"/>
    </source>
</evidence>
<dbReference type="EMBL" id="CP014873">
    <property type="protein sequence ID" value="ANK62032.1"/>
    <property type="molecule type" value="Genomic_DNA"/>
</dbReference>
<dbReference type="GO" id="GO:0005829">
    <property type="term" value="C:cytosol"/>
    <property type="evidence" value="ECO:0007669"/>
    <property type="project" value="TreeGrafter"/>
</dbReference>
<comment type="catalytic activity">
    <reaction evidence="7 9">
        <text>L-cysteine + L-glutamate + ATP = gamma-L-glutamyl-L-cysteine + ADP + phosphate + H(+)</text>
        <dbReference type="Rhea" id="RHEA:13285"/>
        <dbReference type="ChEBI" id="CHEBI:15378"/>
        <dbReference type="ChEBI" id="CHEBI:29985"/>
        <dbReference type="ChEBI" id="CHEBI:30616"/>
        <dbReference type="ChEBI" id="CHEBI:35235"/>
        <dbReference type="ChEBI" id="CHEBI:43474"/>
        <dbReference type="ChEBI" id="CHEBI:58173"/>
        <dbReference type="ChEBI" id="CHEBI:456216"/>
        <dbReference type="EC" id="6.3.2.2"/>
    </reaction>
</comment>
<dbReference type="SUPFAM" id="SSF55931">
    <property type="entry name" value="Glutamine synthetase/guanido kinase"/>
    <property type="match status" value="1"/>
</dbReference>
<evidence type="ECO:0000256" key="4">
    <source>
        <dbReference type="ARBA" id="ARBA00022684"/>
    </source>
</evidence>
<evidence type="ECO:0000256" key="6">
    <source>
        <dbReference type="ARBA" id="ARBA00022840"/>
    </source>
</evidence>
<dbReference type="GO" id="GO:0004357">
    <property type="term" value="F:glutamate-cysteine ligase activity"/>
    <property type="evidence" value="ECO:0007669"/>
    <property type="project" value="UniProtKB-EC"/>
</dbReference>
<dbReference type="KEGG" id="lbt:AYR52_09500"/>